<dbReference type="EMBL" id="CP065959">
    <property type="protein sequence ID" value="QQC93374.1"/>
    <property type="molecule type" value="Genomic_DNA"/>
</dbReference>
<dbReference type="Proteomes" id="UP000596130">
    <property type="component" value="Chromosome"/>
</dbReference>
<proteinExistence type="predicted"/>
<gene>
    <name evidence="1" type="ORF">I8755_37400</name>
</gene>
<organism evidence="1 2">
    <name type="scientific">Streptomyces alfalfae</name>
    <dbReference type="NCBI Taxonomy" id="1642299"/>
    <lineage>
        <taxon>Bacteria</taxon>
        <taxon>Bacillati</taxon>
        <taxon>Actinomycetota</taxon>
        <taxon>Actinomycetes</taxon>
        <taxon>Kitasatosporales</taxon>
        <taxon>Streptomycetaceae</taxon>
        <taxon>Streptomyces</taxon>
    </lineage>
</organism>
<evidence type="ECO:0000313" key="1">
    <source>
        <dbReference type="EMBL" id="QQC93374.1"/>
    </source>
</evidence>
<dbReference type="RefSeq" id="WP_198504837.1">
    <property type="nucleotide sequence ID" value="NZ_CP065959.1"/>
</dbReference>
<protein>
    <submittedName>
        <fullName evidence="1">Uncharacterized protein</fullName>
    </submittedName>
</protein>
<sequence length="73" mass="8740">MAAMLRPSLYQYGYDEWLGTVRTARNRPTDGRVSYHWPGEHWVERLPGRRDATGWLWHLPFSDVTISILRRRK</sequence>
<dbReference type="AlphaFoldDB" id="A0A7T4PNN5"/>
<evidence type="ECO:0000313" key="2">
    <source>
        <dbReference type="Proteomes" id="UP000596130"/>
    </source>
</evidence>
<name>A0A7T4PNN5_9ACTN</name>
<accession>A0A7T4PNN5</accession>
<reference evidence="1 2" key="1">
    <citation type="submission" date="2020-12" db="EMBL/GenBank/DDBJ databases">
        <title>Identification and biosynthesis of polyene macrolides produced by Streptomyces alfalfae Men-myco-93-63.</title>
        <authorList>
            <person name="Liu D."/>
            <person name="Li Y."/>
            <person name="Liu L."/>
            <person name="Han X."/>
            <person name="Shen F."/>
        </authorList>
    </citation>
    <scope>NUCLEOTIDE SEQUENCE [LARGE SCALE GENOMIC DNA]</scope>
    <source>
        <strain evidence="1 2">Men-myco-93-63</strain>
    </source>
</reference>